<evidence type="ECO:0000256" key="13">
    <source>
        <dbReference type="NCBIfam" id="TIGR01064"/>
    </source>
</evidence>
<evidence type="ECO:0000256" key="12">
    <source>
        <dbReference type="ARBA" id="ARBA00023317"/>
    </source>
</evidence>
<keyword evidence="10 14" id="KW-0460">Magnesium</keyword>
<comment type="pathway">
    <text evidence="2 14">Carbohydrate degradation; glycolysis; pyruvate from D-glyceraldehyde 3-phosphate: step 5/5.</text>
</comment>
<comment type="cofactor">
    <cofactor evidence="1">
        <name>K(+)</name>
        <dbReference type="ChEBI" id="CHEBI:29103"/>
    </cofactor>
</comment>
<evidence type="ECO:0000256" key="6">
    <source>
        <dbReference type="ARBA" id="ARBA00022723"/>
    </source>
</evidence>
<accession>A0ABV6CCS1</accession>
<feature type="domain" description="Pyruvate kinase barrel" evidence="15">
    <location>
        <begin position="5"/>
        <end position="330"/>
    </location>
</feature>
<evidence type="ECO:0000256" key="9">
    <source>
        <dbReference type="ARBA" id="ARBA00022840"/>
    </source>
</evidence>
<keyword evidence="9" id="KW-0067">ATP-binding</keyword>
<dbReference type="Pfam" id="PF02887">
    <property type="entry name" value="PK_C"/>
    <property type="match status" value="1"/>
</dbReference>
<dbReference type="PRINTS" id="PR01050">
    <property type="entry name" value="PYRUVTKNASE"/>
</dbReference>
<comment type="similarity">
    <text evidence="3 14">Belongs to the pyruvate kinase family.</text>
</comment>
<dbReference type="EC" id="2.7.1.40" evidence="4 13"/>
<evidence type="ECO:0000313" key="17">
    <source>
        <dbReference type="EMBL" id="MFC0180768.1"/>
    </source>
</evidence>
<dbReference type="InterPro" id="IPR015806">
    <property type="entry name" value="Pyrv_Knase_insert_dom_sf"/>
</dbReference>
<comment type="catalytic activity">
    <reaction evidence="14">
        <text>pyruvate + ATP = phosphoenolpyruvate + ADP + H(+)</text>
        <dbReference type="Rhea" id="RHEA:18157"/>
        <dbReference type="ChEBI" id="CHEBI:15361"/>
        <dbReference type="ChEBI" id="CHEBI:15378"/>
        <dbReference type="ChEBI" id="CHEBI:30616"/>
        <dbReference type="ChEBI" id="CHEBI:58702"/>
        <dbReference type="ChEBI" id="CHEBI:456216"/>
        <dbReference type="EC" id="2.7.1.40"/>
    </reaction>
</comment>
<dbReference type="EMBL" id="JBHLXE010000108">
    <property type="protein sequence ID" value="MFC0180768.1"/>
    <property type="molecule type" value="Genomic_DNA"/>
</dbReference>
<dbReference type="Pfam" id="PF00224">
    <property type="entry name" value="PK"/>
    <property type="match status" value="1"/>
</dbReference>
<evidence type="ECO:0000256" key="11">
    <source>
        <dbReference type="ARBA" id="ARBA00023152"/>
    </source>
</evidence>
<dbReference type="PANTHER" id="PTHR11817">
    <property type="entry name" value="PYRUVATE KINASE"/>
    <property type="match status" value="1"/>
</dbReference>
<reference evidence="17 18" key="1">
    <citation type="submission" date="2024-09" db="EMBL/GenBank/DDBJ databases">
        <authorList>
            <person name="Sun Q."/>
            <person name="Mori K."/>
        </authorList>
    </citation>
    <scope>NUCLEOTIDE SEQUENCE [LARGE SCALE GENOMIC DNA]</scope>
    <source>
        <strain evidence="17 18">CCM 8545</strain>
    </source>
</reference>
<name>A0ABV6CCS1_9GAMM</name>
<sequence>MSRLRRTKIVTTLGPATDKPGILEGIIKAGANVVRLNFSHGKTEDHIKRANHVREIAHKLGVYVGILGDLQGPKIRVSTFKENKVFLSKGNLFILDATLEAGLGDETQVGVDYKNLPNDVAKDDILLLDDGRVQLKVINVEGPRISTEVTVGGYLSNNKGINKLGGGLSAEALTDKDIEDIKTAAKIGVEFLAVSFPRNGDDLHYARKLAIEAGLDAKIVAKVERAETVATPEAMDDIIDASDVIMVARGDLGVEIGDASLVGIQKELIRRSRVLNKIVITATQMMESMISSPMPTRAEVMDVANAVLDGSDAVMLSGETAAGDYPIETVISMANVCLGAEKVPSINISKHRLDVNFDSVEEMLAMSAMYAANHLNQIKAIVALTESGSTAKYMSRISSGLPIYAVSRHEKTLNYCSLYRGVNPIFFDDPNHGLGTEATKAVIEHLFSLDLIQSGDRVIFTQGDQIGKVGSTNTLRIIEV</sequence>
<dbReference type="GO" id="GO:0004743">
    <property type="term" value="F:pyruvate kinase activity"/>
    <property type="evidence" value="ECO:0007669"/>
    <property type="project" value="UniProtKB-EC"/>
</dbReference>
<dbReference type="InterPro" id="IPR040442">
    <property type="entry name" value="Pyrv_kinase-like_dom_sf"/>
</dbReference>
<keyword evidence="18" id="KW-1185">Reference proteome</keyword>
<dbReference type="Gene3D" id="3.40.1380.20">
    <property type="entry name" value="Pyruvate kinase, C-terminal domain"/>
    <property type="match status" value="1"/>
</dbReference>
<dbReference type="InterPro" id="IPR036918">
    <property type="entry name" value="Pyrv_Knase_C_sf"/>
</dbReference>
<keyword evidence="5 14" id="KW-0808">Transferase</keyword>
<feature type="domain" description="Pyruvate kinase C-terminal" evidence="16">
    <location>
        <begin position="363"/>
        <end position="478"/>
    </location>
</feature>
<evidence type="ECO:0000256" key="5">
    <source>
        <dbReference type="ARBA" id="ARBA00022679"/>
    </source>
</evidence>
<keyword evidence="6" id="KW-0479">Metal-binding</keyword>
<dbReference type="SUPFAM" id="SSF50800">
    <property type="entry name" value="PK beta-barrel domain-like"/>
    <property type="match status" value="1"/>
</dbReference>
<dbReference type="PROSITE" id="PS00110">
    <property type="entry name" value="PYRUVATE_KINASE"/>
    <property type="match status" value="1"/>
</dbReference>
<evidence type="ECO:0000256" key="4">
    <source>
        <dbReference type="ARBA" id="ARBA00012142"/>
    </source>
</evidence>
<keyword evidence="7" id="KW-0547">Nucleotide-binding</keyword>
<dbReference type="InterPro" id="IPR001697">
    <property type="entry name" value="Pyr_Knase"/>
</dbReference>
<dbReference type="InterPro" id="IPR015793">
    <property type="entry name" value="Pyrv_Knase_brl"/>
</dbReference>
<keyword evidence="11 14" id="KW-0324">Glycolysis</keyword>
<dbReference type="Proteomes" id="UP001589758">
    <property type="component" value="Unassembled WGS sequence"/>
</dbReference>
<dbReference type="GO" id="GO:0016301">
    <property type="term" value="F:kinase activity"/>
    <property type="evidence" value="ECO:0007669"/>
    <property type="project" value="UniProtKB-KW"/>
</dbReference>
<keyword evidence="12 17" id="KW-0670">Pyruvate</keyword>
<evidence type="ECO:0000313" key="18">
    <source>
        <dbReference type="Proteomes" id="UP001589758"/>
    </source>
</evidence>
<evidence type="ECO:0000256" key="2">
    <source>
        <dbReference type="ARBA" id="ARBA00004997"/>
    </source>
</evidence>
<evidence type="ECO:0000256" key="7">
    <source>
        <dbReference type="ARBA" id="ARBA00022741"/>
    </source>
</evidence>
<gene>
    <name evidence="17" type="primary">pyk</name>
    <name evidence="17" type="ORF">ACFFIT_11865</name>
</gene>
<dbReference type="SUPFAM" id="SSF52935">
    <property type="entry name" value="PK C-terminal domain-like"/>
    <property type="match status" value="1"/>
</dbReference>
<dbReference type="InterPro" id="IPR011037">
    <property type="entry name" value="Pyrv_Knase-like_insert_dom_sf"/>
</dbReference>
<proteinExistence type="inferred from homology"/>
<evidence type="ECO:0000256" key="10">
    <source>
        <dbReference type="ARBA" id="ARBA00022842"/>
    </source>
</evidence>
<dbReference type="InterPro" id="IPR015795">
    <property type="entry name" value="Pyrv_Knase_C"/>
</dbReference>
<dbReference type="NCBIfam" id="NF004491">
    <property type="entry name" value="PRK05826.1"/>
    <property type="match status" value="1"/>
</dbReference>
<dbReference type="SUPFAM" id="SSF51621">
    <property type="entry name" value="Phosphoenolpyruvate/pyruvate domain"/>
    <property type="match status" value="1"/>
</dbReference>
<evidence type="ECO:0000256" key="3">
    <source>
        <dbReference type="ARBA" id="ARBA00008663"/>
    </source>
</evidence>
<dbReference type="Gene3D" id="3.20.20.60">
    <property type="entry name" value="Phosphoenolpyruvate-binding domains"/>
    <property type="match status" value="1"/>
</dbReference>
<evidence type="ECO:0000256" key="8">
    <source>
        <dbReference type="ARBA" id="ARBA00022777"/>
    </source>
</evidence>
<dbReference type="Gene3D" id="2.40.33.10">
    <property type="entry name" value="PK beta-barrel domain-like"/>
    <property type="match status" value="1"/>
</dbReference>
<dbReference type="InterPro" id="IPR018209">
    <property type="entry name" value="Pyrv_Knase_AS"/>
</dbReference>
<organism evidence="17 18">
    <name type="scientific">Thorsellia kenyensis</name>
    <dbReference type="NCBI Taxonomy" id="1549888"/>
    <lineage>
        <taxon>Bacteria</taxon>
        <taxon>Pseudomonadati</taxon>
        <taxon>Pseudomonadota</taxon>
        <taxon>Gammaproteobacteria</taxon>
        <taxon>Enterobacterales</taxon>
        <taxon>Thorselliaceae</taxon>
        <taxon>Thorsellia</taxon>
    </lineage>
</organism>
<keyword evidence="8 14" id="KW-0418">Kinase</keyword>
<evidence type="ECO:0000256" key="1">
    <source>
        <dbReference type="ARBA" id="ARBA00001958"/>
    </source>
</evidence>
<evidence type="ECO:0000259" key="15">
    <source>
        <dbReference type="Pfam" id="PF00224"/>
    </source>
</evidence>
<comment type="caution">
    <text evidence="17">The sequence shown here is derived from an EMBL/GenBank/DDBJ whole genome shotgun (WGS) entry which is preliminary data.</text>
</comment>
<dbReference type="RefSeq" id="WP_385877907.1">
    <property type="nucleotide sequence ID" value="NZ_JBHLXE010000108.1"/>
</dbReference>
<evidence type="ECO:0000256" key="14">
    <source>
        <dbReference type="RuleBase" id="RU000504"/>
    </source>
</evidence>
<evidence type="ECO:0000259" key="16">
    <source>
        <dbReference type="Pfam" id="PF02887"/>
    </source>
</evidence>
<protein>
    <recommendedName>
        <fullName evidence="4 13">Pyruvate kinase</fullName>
        <ecNumber evidence="4 13">2.7.1.40</ecNumber>
    </recommendedName>
</protein>
<dbReference type="NCBIfam" id="TIGR01064">
    <property type="entry name" value="pyruv_kin"/>
    <property type="match status" value="1"/>
</dbReference>
<dbReference type="InterPro" id="IPR015813">
    <property type="entry name" value="Pyrv/PenolPyrv_kinase-like_dom"/>
</dbReference>